<dbReference type="Proteomes" id="UP000257231">
    <property type="component" value="Segment"/>
</dbReference>
<dbReference type="RefSeq" id="YP_010649551.1">
    <property type="nucleotide sequence ID" value="NC_070769.1"/>
</dbReference>
<dbReference type="KEGG" id="vg:77925099"/>
<evidence type="ECO:0000313" key="2">
    <source>
        <dbReference type="Proteomes" id="UP000257231"/>
    </source>
</evidence>
<evidence type="ECO:0000313" key="1">
    <source>
        <dbReference type="EMBL" id="AXH44449.1"/>
    </source>
</evidence>
<proteinExistence type="predicted"/>
<sequence>MSNPDFVDARPINGHLIHAVRNQPEFFHRTAPFIVVTYARALCGVGRGGMRIMLDTKGLERPYTGIDGCDSCHVKVNKLRKEAT</sequence>
<reference evidence="2" key="1">
    <citation type="submission" date="2018-06" db="EMBL/GenBank/DDBJ databases">
        <authorList>
            <person name="Zhirakovskaya E."/>
        </authorList>
    </citation>
    <scope>NUCLEOTIDE SEQUENCE [LARGE SCALE GENOMIC DNA]</scope>
</reference>
<organism evidence="1 2">
    <name type="scientific">Arthrobacter phage MargaretKali</name>
    <dbReference type="NCBI Taxonomy" id="2250414"/>
    <lineage>
        <taxon>Viruses</taxon>
        <taxon>Duplodnaviria</taxon>
        <taxon>Heunggongvirae</taxon>
        <taxon>Uroviricota</taxon>
        <taxon>Caudoviricetes</taxon>
        <taxon>Kumottavirus</taxon>
        <taxon>Kumottavirus margaretkali</taxon>
    </lineage>
</organism>
<dbReference type="GeneID" id="77925099"/>
<protein>
    <submittedName>
        <fullName evidence="1">Uncharacterized protein</fullName>
    </submittedName>
</protein>
<keyword evidence="2" id="KW-1185">Reference proteome</keyword>
<dbReference type="EMBL" id="MH450123">
    <property type="protein sequence ID" value="AXH44449.1"/>
    <property type="molecule type" value="Genomic_DNA"/>
</dbReference>
<accession>A0A345KN47</accession>
<name>A0A345KN47_9CAUD</name>
<gene>
    <name evidence="1" type="primary">69</name>
    <name evidence="1" type="ORF">SEA_MARGARETKALI_69</name>
</gene>